<organism evidence="8 9">
    <name type="scientific">Pedobacter alpinus</name>
    <dbReference type="NCBI Taxonomy" id="1590643"/>
    <lineage>
        <taxon>Bacteria</taxon>
        <taxon>Pseudomonadati</taxon>
        <taxon>Bacteroidota</taxon>
        <taxon>Sphingobacteriia</taxon>
        <taxon>Sphingobacteriales</taxon>
        <taxon>Sphingobacteriaceae</taxon>
        <taxon>Pedobacter</taxon>
    </lineage>
</organism>
<evidence type="ECO:0000313" key="8">
    <source>
        <dbReference type="EMBL" id="MFD2730201.1"/>
    </source>
</evidence>
<evidence type="ECO:0000259" key="6">
    <source>
        <dbReference type="Pfam" id="PF07980"/>
    </source>
</evidence>
<evidence type="ECO:0000313" key="9">
    <source>
        <dbReference type="Proteomes" id="UP001597546"/>
    </source>
</evidence>
<dbReference type="InterPro" id="IPR012944">
    <property type="entry name" value="SusD_RagB_dom"/>
</dbReference>
<dbReference type="SUPFAM" id="SSF48452">
    <property type="entry name" value="TPR-like"/>
    <property type="match status" value="1"/>
</dbReference>
<evidence type="ECO:0000259" key="7">
    <source>
        <dbReference type="Pfam" id="PF14322"/>
    </source>
</evidence>
<dbReference type="Pfam" id="PF14322">
    <property type="entry name" value="SusD-like_3"/>
    <property type="match status" value="1"/>
</dbReference>
<comment type="subcellular location">
    <subcellularLocation>
        <location evidence="1">Cell outer membrane</location>
    </subcellularLocation>
</comment>
<reference evidence="9" key="1">
    <citation type="journal article" date="2019" name="Int. J. Syst. Evol. Microbiol.">
        <title>The Global Catalogue of Microorganisms (GCM) 10K type strain sequencing project: providing services to taxonomists for standard genome sequencing and annotation.</title>
        <authorList>
            <consortium name="The Broad Institute Genomics Platform"/>
            <consortium name="The Broad Institute Genome Sequencing Center for Infectious Disease"/>
            <person name="Wu L."/>
            <person name="Ma J."/>
        </authorList>
    </citation>
    <scope>NUCLEOTIDE SEQUENCE [LARGE SCALE GENOMIC DNA]</scope>
    <source>
        <strain evidence="9">KCTC 42456</strain>
    </source>
</reference>
<comment type="similarity">
    <text evidence="2">Belongs to the SusD family.</text>
</comment>
<gene>
    <name evidence="8" type="ORF">ACFSSE_00635</name>
</gene>
<keyword evidence="5" id="KW-0998">Cell outer membrane</keyword>
<dbReference type="EMBL" id="JBHULV010000003">
    <property type="protein sequence ID" value="MFD2730201.1"/>
    <property type="molecule type" value="Genomic_DNA"/>
</dbReference>
<keyword evidence="4" id="KW-0472">Membrane</keyword>
<dbReference type="Proteomes" id="UP001597546">
    <property type="component" value="Unassembled WGS sequence"/>
</dbReference>
<dbReference type="InterPro" id="IPR011990">
    <property type="entry name" value="TPR-like_helical_dom_sf"/>
</dbReference>
<keyword evidence="9" id="KW-1185">Reference proteome</keyword>
<dbReference type="RefSeq" id="WP_379041223.1">
    <property type="nucleotide sequence ID" value="NZ_JBHSKW010000008.1"/>
</dbReference>
<evidence type="ECO:0000256" key="1">
    <source>
        <dbReference type="ARBA" id="ARBA00004442"/>
    </source>
</evidence>
<protein>
    <submittedName>
        <fullName evidence="8">RagB/SusD family nutrient uptake outer membrane protein</fullName>
    </submittedName>
</protein>
<sequence length="621" mass="69952">MLKQYKNTIRKTFIVCAIAASFSACINKDEFFELQDRNGIDAAIWSSEGSVQMHLNRAYDVCMPAFPFHLIPDRYGVHLASDENFFPDADQWARNALGMATDLGNHDVRYTGNQYQGNAGNNRYFDIARCNNAIKFIPEGTMPQALKNRFLGQYYALRAMVYFEMVKVYGGVPMVLEPLDPVNIGSIKGRASARECFQVIISDLDNAMTMLQGVVWDDATERGKINRVAAAALKAKVLMYWASPQFNPLNDPKHPYDAARWQTALEANKEAYDIAVAAGHRLLPNYADIFRVEGTPNTEAILVRTYANNIERRGHDAEYRSRPSSEGGSPYQGFRATTKLLDAYPMKDGNPIGQSGSYTYDPVMFWQNRDPRFEATIAYNGSNWPLSGNMSRKQWAYNTAINEGTVRGVYCKRFTTPSLSPGVVRYQGNIGGNGMDWIEIRFAEVMLNYAECLAATNSPDLAKNLIRELRQRAGIEAGTNDYGLGNVSGVALQDLILNERMIEFAFENKRNSDLRRTRKMHLLAGNMSTIQIELANGATTKAILEAVNPTTNVMFRETININNKSTYLQYFRPYTLVTPNYLPYNVPEFHYFYTFHNDFVNTGVDIQPTIGWAGGTFDPLD</sequence>
<evidence type="ECO:0000256" key="2">
    <source>
        <dbReference type="ARBA" id="ARBA00006275"/>
    </source>
</evidence>
<evidence type="ECO:0000256" key="4">
    <source>
        <dbReference type="ARBA" id="ARBA00023136"/>
    </source>
</evidence>
<feature type="domain" description="SusD-like N-terminal" evidence="7">
    <location>
        <begin position="105"/>
        <end position="237"/>
    </location>
</feature>
<accession>A0ABW5TM68</accession>
<evidence type="ECO:0000256" key="3">
    <source>
        <dbReference type="ARBA" id="ARBA00022729"/>
    </source>
</evidence>
<dbReference type="PROSITE" id="PS51257">
    <property type="entry name" value="PROKAR_LIPOPROTEIN"/>
    <property type="match status" value="1"/>
</dbReference>
<evidence type="ECO:0000256" key="5">
    <source>
        <dbReference type="ARBA" id="ARBA00023237"/>
    </source>
</evidence>
<keyword evidence="3" id="KW-0732">Signal</keyword>
<dbReference type="InterPro" id="IPR033985">
    <property type="entry name" value="SusD-like_N"/>
</dbReference>
<proteinExistence type="inferred from homology"/>
<dbReference type="Pfam" id="PF07980">
    <property type="entry name" value="SusD_RagB"/>
    <property type="match status" value="1"/>
</dbReference>
<comment type="caution">
    <text evidence="8">The sequence shown here is derived from an EMBL/GenBank/DDBJ whole genome shotgun (WGS) entry which is preliminary data.</text>
</comment>
<dbReference type="Gene3D" id="1.25.40.390">
    <property type="match status" value="1"/>
</dbReference>
<name>A0ABW5TM68_9SPHI</name>
<feature type="domain" description="RagB/SusD" evidence="6">
    <location>
        <begin position="298"/>
        <end position="529"/>
    </location>
</feature>